<dbReference type="PANTHER" id="PTHR44169">
    <property type="entry name" value="NADPH-DEPENDENT 1-ACYLDIHYDROXYACETONE PHOSPHATE REDUCTASE"/>
    <property type="match status" value="1"/>
</dbReference>
<accession>A0A381EBB9</accession>
<dbReference type="EMBL" id="UFUW01000001">
    <property type="protein sequence ID" value="SUX24169.1"/>
    <property type="molecule type" value="Genomic_DNA"/>
</dbReference>
<evidence type="ECO:0000256" key="2">
    <source>
        <dbReference type="ARBA" id="ARBA00023002"/>
    </source>
</evidence>
<keyword evidence="2 4" id="KW-0560">Oxidoreductase</keyword>
<protein>
    <submittedName>
        <fullName evidence="4">Uncharacterized oxidoreductase SAV2478</fullName>
        <ecNumber evidence="4">1.-.-.-</ecNumber>
    </submittedName>
</protein>
<dbReference type="InterPro" id="IPR036291">
    <property type="entry name" value="NAD(P)-bd_dom_sf"/>
</dbReference>
<gene>
    <name evidence="4" type="ORF">NCTC13294_01729</name>
</gene>
<dbReference type="PRINTS" id="PR00080">
    <property type="entry name" value="SDRFAMILY"/>
</dbReference>
<dbReference type="InterPro" id="IPR002347">
    <property type="entry name" value="SDR_fam"/>
</dbReference>
<dbReference type="OrthoDB" id="9810734at2"/>
<dbReference type="SUPFAM" id="SSF51735">
    <property type="entry name" value="NAD(P)-binding Rossmann-fold domains"/>
    <property type="match status" value="1"/>
</dbReference>
<proteinExistence type="inferred from homology"/>
<evidence type="ECO:0000313" key="5">
    <source>
        <dbReference type="Proteomes" id="UP000254572"/>
    </source>
</evidence>
<name>A0A381EBB9_9GAMM</name>
<reference evidence="4 5" key="1">
    <citation type="submission" date="2018-06" db="EMBL/GenBank/DDBJ databases">
        <authorList>
            <consortium name="Pathogen Informatics"/>
            <person name="Doyle S."/>
        </authorList>
    </citation>
    <scope>NUCLEOTIDE SEQUENCE [LARGE SCALE GENOMIC DNA]</scope>
    <source>
        <strain evidence="4 5">NCTC13294</strain>
    </source>
</reference>
<dbReference type="GO" id="GO:0016491">
    <property type="term" value="F:oxidoreductase activity"/>
    <property type="evidence" value="ECO:0007669"/>
    <property type="project" value="UniProtKB-KW"/>
</dbReference>
<dbReference type="Proteomes" id="UP000254572">
    <property type="component" value="Unassembled WGS sequence"/>
</dbReference>
<evidence type="ECO:0000256" key="1">
    <source>
        <dbReference type="ARBA" id="ARBA00006484"/>
    </source>
</evidence>
<dbReference type="PRINTS" id="PR00081">
    <property type="entry name" value="GDHRDH"/>
</dbReference>
<dbReference type="Gene3D" id="3.40.50.720">
    <property type="entry name" value="NAD(P)-binding Rossmann-like Domain"/>
    <property type="match status" value="1"/>
</dbReference>
<dbReference type="Pfam" id="PF00106">
    <property type="entry name" value="adh_short"/>
    <property type="match status" value="1"/>
</dbReference>
<dbReference type="PROSITE" id="PS00061">
    <property type="entry name" value="ADH_SHORT"/>
    <property type="match status" value="1"/>
</dbReference>
<dbReference type="EC" id="1.-.-.-" evidence="4"/>
<keyword evidence="5" id="KW-1185">Reference proteome</keyword>
<dbReference type="RefSeq" id="WP_115611952.1">
    <property type="nucleotide sequence ID" value="NZ_JBHLZC010000002.1"/>
</dbReference>
<dbReference type="InterPro" id="IPR020904">
    <property type="entry name" value="Sc_DH/Rdtase_CS"/>
</dbReference>
<dbReference type="CDD" id="cd05374">
    <property type="entry name" value="17beta-HSD-like_SDR_c"/>
    <property type="match status" value="1"/>
</dbReference>
<dbReference type="PANTHER" id="PTHR44169:SF6">
    <property type="entry name" value="NADPH-DEPENDENT 1-ACYLDIHYDROXYACETONE PHOSPHATE REDUCTASE"/>
    <property type="match status" value="1"/>
</dbReference>
<evidence type="ECO:0000256" key="3">
    <source>
        <dbReference type="RuleBase" id="RU000363"/>
    </source>
</evidence>
<comment type="similarity">
    <text evidence="1 3">Belongs to the short-chain dehydrogenases/reductases (SDR) family.</text>
</comment>
<evidence type="ECO:0000313" key="4">
    <source>
        <dbReference type="EMBL" id="SUX24169.1"/>
    </source>
</evidence>
<organism evidence="4 5">
    <name type="scientific">Cardiobacterium valvarum</name>
    <dbReference type="NCBI Taxonomy" id="194702"/>
    <lineage>
        <taxon>Bacteria</taxon>
        <taxon>Pseudomonadati</taxon>
        <taxon>Pseudomonadota</taxon>
        <taxon>Gammaproteobacteria</taxon>
        <taxon>Cardiobacteriales</taxon>
        <taxon>Cardiobacteriaceae</taxon>
        <taxon>Cardiobacterium</taxon>
    </lineage>
</organism>
<dbReference type="AlphaFoldDB" id="A0A381EBB9"/>
<sequence length="288" mass="32023">MAENKPKSILITGCSSGIGYTAAHMLHKRGWQVFASARDAAAVEHLKQEGLNAVQLDLNETDSIRMALDWVLKQTGGTLNALFNNGAFAIPAALEDLSRVALAYQIDTGLLGWHELTMAVLPVMRAQGHGRIVNTGSVMGLSAMRFRGAYCTTKHALEGWSDVLRLELAGTGIYVSLLEAGPIKTAFRGNSFQQFKQWIDIENSPHKERYLVMQNRLQSDKPIPFTLPPEAVVAKLIHAIESPRPKARYYITALTWLMAGAKRLLPTFLMDKFILWLATRESKRYQNS</sequence>